<dbReference type="HOGENOM" id="CLU_2330643_0_0_3"/>
<dbReference type="Proteomes" id="UP000003959">
    <property type="component" value="Unassembled WGS sequence"/>
</dbReference>
<evidence type="ECO:0000313" key="2">
    <source>
        <dbReference type="Proteomes" id="UP000003959"/>
    </source>
</evidence>
<dbReference type="AlphaFoldDB" id="F4XW70"/>
<dbReference type="RefSeq" id="WP_008187512.1">
    <property type="nucleotide sequence ID" value="NZ_GL890942.1"/>
</dbReference>
<organism evidence="1 2">
    <name type="scientific">Moorena producens 3L</name>
    <dbReference type="NCBI Taxonomy" id="489825"/>
    <lineage>
        <taxon>Bacteria</taxon>
        <taxon>Bacillati</taxon>
        <taxon>Cyanobacteriota</taxon>
        <taxon>Cyanophyceae</taxon>
        <taxon>Coleofasciculales</taxon>
        <taxon>Coleofasciculaceae</taxon>
        <taxon>Moorena</taxon>
    </lineage>
</organism>
<sequence>MFNKQWNTEYEGNIISVLNTWGIINFSLKTSEAKLYINGEKQDECNHMLVMGKEPIMQGKIDLGNGMYKIVKVYMKSGLFSVQTKICIDDIQIGGDRF</sequence>
<dbReference type="EMBL" id="GL890942">
    <property type="protein sequence ID" value="EGJ31055.1"/>
    <property type="molecule type" value="Genomic_DNA"/>
</dbReference>
<protein>
    <submittedName>
        <fullName evidence="1">Uncharacterized protein</fullName>
    </submittedName>
</protein>
<accession>F4XW70</accession>
<gene>
    <name evidence="1" type="ORF">LYNGBM3L_42750</name>
</gene>
<dbReference type="OrthoDB" id="7067095at2"/>
<name>F4XW70_9CYAN</name>
<proteinExistence type="predicted"/>
<keyword evidence="2" id="KW-1185">Reference proteome</keyword>
<evidence type="ECO:0000313" key="1">
    <source>
        <dbReference type="EMBL" id="EGJ31055.1"/>
    </source>
</evidence>
<reference evidence="2" key="1">
    <citation type="journal article" date="2011" name="Proc. Natl. Acad. Sci. U.S.A.">
        <title>Genomic insights into the physiology and ecology of the marine filamentous cyanobacterium Lyngbya majuscula.</title>
        <authorList>
            <person name="Jones A.C."/>
            <person name="Monroe E.A."/>
            <person name="Podell S."/>
            <person name="Hess W.R."/>
            <person name="Klages S."/>
            <person name="Esquenazi E."/>
            <person name="Niessen S."/>
            <person name="Hoover H."/>
            <person name="Rothmann M."/>
            <person name="Lasken R.S."/>
            <person name="Yates J.R.III."/>
            <person name="Reinhardt R."/>
            <person name="Kube M."/>
            <person name="Burkart M.D."/>
            <person name="Allen E.E."/>
            <person name="Dorrestein P.C."/>
            <person name="Gerwick W.H."/>
            <person name="Gerwick L."/>
        </authorList>
    </citation>
    <scope>NUCLEOTIDE SEQUENCE [LARGE SCALE GENOMIC DNA]</scope>
    <source>
        <strain evidence="2">3L</strain>
    </source>
</reference>